<name>A0A517T6A3_9PLAN</name>
<gene>
    <name evidence="4" type="ORF">V22_11300</name>
</gene>
<protein>
    <recommendedName>
        <fullName evidence="3">DUF4350 domain-containing protein</fullName>
    </recommendedName>
</protein>
<dbReference type="Pfam" id="PF14258">
    <property type="entry name" value="DUF4350"/>
    <property type="match status" value="1"/>
</dbReference>
<feature type="signal peptide" evidence="2">
    <location>
        <begin position="1"/>
        <end position="30"/>
    </location>
</feature>
<organism evidence="4 5">
    <name type="scientific">Calycomorphotria hydatis</name>
    <dbReference type="NCBI Taxonomy" id="2528027"/>
    <lineage>
        <taxon>Bacteria</taxon>
        <taxon>Pseudomonadati</taxon>
        <taxon>Planctomycetota</taxon>
        <taxon>Planctomycetia</taxon>
        <taxon>Planctomycetales</taxon>
        <taxon>Planctomycetaceae</taxon>
        <taxon>Calycomorphotria</taxon>
    </lineage>
</organism>
<dbReference type="Proteomes" id="UP000319976">
    <property type="component" value="Chromosome"/>
</dbReference>
<sequence precursor="true">MGSRSQLFPLATTLLLACVLFAFGVQPSIAAEETATTLKVEQAGFDGAYKAGRWLPLTVSIHHAERDSLKLQTGVLDADGALMWRETPCSSLNFIGDAASVPVQAGRAGSDIHVRLVDEAGNVVAEQLVRAGRALLNTELFDRDFLIVTVNIERELKVSIENLGLSTIHVAQTTSANLPDVPQALTAVDCLVISPEEKLTEEQASAIQKFVEMGGHVVLSFSDAELFEQSSFQAWSPIQTAGTLQLRELGPLERYARAENRVRFRGRVRGAELQSETGDVLVEALDGPLLITENYGYGRVTVLGVQIGEAPLAGWSDLPLLLATLLSLDPKVSTTKLVNRNPPSSTSSTTELMTQLDLAYSAPKQVLTVSRGTLLIMLLILVAIIGPLDYLLVHRVLKKPHLTWITFPIWAVVVSFAAHAAAPANQSQSPTLREFEIVDLDMSSGVARGHAWMSLSSPTTARYSIEVKPIIIEQFAGDTQSFYTDWFGAPEDAFGGRYRSTGGGFLNPSYTMSTTASASTIQEWPILTAGLKKLESTWLADVSDDLLQADLKSTGIGRLNGELQHQLPGTITDWAIAYDDRLYSPRGDNAEKTAVKQGDVFKITPTTMERTELERYLNRIRKSSGVNRGGKIGEETQYTRTAYDPKNRDLDRIMETVTFHEAAGGPVYTGLANSALIEFDLSQHLTEGMAVLFGRYSQSTVEMTVHSGTTDEENSSVENESTTLIRVLLPVQSITQQRKNLPNFREQKSEKSDS</sequence>
<evidence type="ECO:0000256" key="2">
    <source>
        <dbReference type="SAM" id="SignalP"/>
    </source>
</evidence>
<dbReference type="AlphaFoldDB" id="A0A517T6A3"/>
<keyword evidence="2" id="KW-0732">Signal</keyword>
<proteinExistence type="predicted"/>
<keyword evidence="1" id="KW-1133">Transmembrane helix</keyword>
<evidence type="ECO:0000313" key="4">
    <source>
        <dbReference type="EMBL" id="QDT63903.1"/>
    </source>
</evidence>
<dbReference type="RefSeq" id="WP_145260592.1">
    <property type="nucleotide sequence ID" value="NZ_CP036316.1"/>
</dbReference>
<feature type="transmembrane region" description="Helical" evidence="1">
    <location>
        <begin position="404"/>
        <end position="422"/>
    </location>
</feature>
<dbReference type="Gene3D" id="3.40.50.880">
    <property type="match status" value="1"/>
</dbReference>
<dbReference type="KEGG" id="chya:V22_11300"/>
<evidence type="ECO:0000313" key="5">
    <source>
        <dbReference type="Proteomes" id="UP000319976"/>
    </source>
</evidence>
<dbReference type="InterPro" id="IPR029062">
    <property type="entry name" value="Class_I_gatase-like"/>
</dbReference>
<evidence type="ECO:0000259" key="3">
    <source>
        <dbReference type="Pfam" id="PF14258"/>
    </source>
</evidence>
<feature type="chain" id="PRO_5021886050" description="DUF4350 domain-containing protein" evidence="2">
    <location>
        <begin position="31"/>
        <end position="754"/>
    </location>
</feature>
<feature type="domain" description="DUF4350" evidence="3">
    <location>
        <begin position="161"/>
        <end position="304"/>
    </location>
</feature>
<dbReference type="PROSITE" id="PS51257">
    <property type="entry name" value="PROKAR_LIPOPROTEIN"/>
    <property type="match status" value="1"/>
</dbReference>
<reference evidence="4 5" key="1">
    <citation type="submission" date="2019-02" db="EMBL/GenBank/DDBJ databases">
        <title>Deep-cultivation of Planctomycetes and their phenomic and genomic characterization uncovers novel biology.</title>
        <authorList>
            <person name="Wiegand S."/>
            <person name="Jogler M."/>
            <person name="Boedeker C."/>
            <person name="Pinto D."/>
            <person name="Vollmers J."/>
            <person name="Rivas-Marin E."/>
            <person name="Kohn T."/>
            <person name="Peeters S.H."/>
            <person name="Heuer A."/>
            <person name="Rast P."/>
            <person name="Oberbeckmann S."/>
            <person name="Bunk B."/>
            <person name="Jeske O."/>
            <person name="Meyerdierks A."/>
            <person name="Storesund J.E."/>
            <person name="Kallscheuer N."/>
            <person name="Luecker S."/>
            <person name="Lage O.M."/>
            <person name="Pohl T."/>
            <person name="Merkel B.J."/>
            <person name="Hornburger P."/>
            <person name="Mueller R.-W."/>
            <person name="Bruemmer F."/>
            <person name="Labrenz M."/>
            <person name="Spormann A.M."/>
            <person name="Op den Camp H."/>
            <person name="Overmann J."/>
            <person name="Amann R."/>
            <person name="Jetten M.S.M."/>
            <person name="Mascher T."/>
            <person name="Medema M.H."/>
            <person name="Devos D.P."/>
            <person name="Kaster A.-K."/>
            <person name="Ovreas L."/>
            <person name="Rohde M."/>
            <person name="Galperin M.Y."/>
            <person name="Jogler C."/>
        </authorList>
    </citation>
    <scope>NUCLEOTIDE SEQUENCE [LARGE SCALE GENOMIC DNA]</scope>
    <source>
        <strain evidence="4 5">V22</strain>
    </source>
</reference>
<accession>A0A517T6A3</accession>
<feature type="transmembrane region" description="Helical" evidence="1">
    <location>
        <begin position="374"/>
        <end position="392"/>
    </location>
</feature>
<keyword evidence="5" id="KW-1185">Reference proteome</keyword>
<dbReference type="OrthoDB" id="267661at2"/>
<dbReference type="InterPro" id="IPR025646">
    <property type="entry name" value="DUF4350"/>
</dbReference>
<evidence type="ECO:0000256" key="1">
    <source>
        <dbReference type="SAM" id="Phobius"/>
    </source>
</evidence>
<keyword evidence="1" id="KW-0812">Transmembrane</keyword>
<dbReference type="EMBL" id="CP036316">
    <property type="protein sequence ID" value="QDT63903.1"/>
    <property type="molecule type" value="Genomic_DNA"/>
</dbReference>
<keyword evidence="1" id="KW-0472">Membrane</keyword>